<dbReference type="Proteomes" id="UP001597508">
    <property type="component" value="Unassembled WGS sequence"/>
</dbReference>
<dbReference type="PROSITE" id="PS51635">
    <property type="entry name" value="PNPLA"/>
    <property type="match status" value="1"/>
</dbReference>
<feature type="active site" description="Nucleophile" evidence="3">
    <location>
        <position position="53"/>
    </location>
</feature>
<feature type="domain" description="PNPLA" evidence="4">
    <location>
        <begin position="8"/>
        <end position="207"/>
    </location>
</feature>
<keyword evidence="6" id="KW-1185">Reference proteome</keyword>
<keyword evidence="2 3" id="KW-0443">Lipid metabolism</keyword>
<evidence type="ECO:0000256" key="2">
    <source>
        <dbReference type="ARBA" id="ARBA00023098"/>
    </source>
</evidence>
<keyword evidence="3" id="KW-0442">Lipid degradation</keyword>
<accession>A0ABW5LT64</accession>
<evidence type="ECO:0000259" key="4">
    <source>
        <dbReference type="PROSITE" id="PS51635"/>
    </source>
</evidence>
<dbReference type="Gene3D" id="3.40.1090.10">
    <property type="entry name" value="Cytosolic phospholipase A2 catalytic domain"/>
    <property type="match status" value="1"/>
</dbReference>
<dbReference type="SUPFAM" id="SSF52151">
    <property type="entry name" value="FabD/lysophospholipase-like"/>
    <property type="match status" value="1"/>
</dbReference>
<name>A0ABW5LT64_9FLAO</name>
<feature type="short sequence motif" description="DGA/G" evidence="3">
    <location>
        <begin position="194"/>
        <end position="196"/>
    </location>
</feature>
<evidence type="ECO:0000313" key="6">
    <source>
        <dbReference type="Proteomes" id="UP001597508"/>
    </source>
</evidence>
<dbReference type="Pfam" id="PF01734">
    <property type="entry name" value="Patatin"/>
    <property type="match status" value="1"/>
</dbReference>
<dbReference type="InterPro" id="IPR002641">
    <property type="entry name" value="PNPLA_dom"/>
</dbReference>
<gene>
    <name evidence="5" type="ORF">ACFSRZ_11350</name>
</gene>
<feature type="short sequence motif" description="GXGXXG" evidence="3">
    <location>
        <begin position="12"/>
        <end position="17"/>
    </location>
</feature>
<proteinExistence type="inferred from homology"/>
<dbReference type="EMBL" id="JBHULH010000004">
    <property type="protein sequence ID" value="MFD2567972.1"/>
    <property type="molecule type" value="Genomic_DNA"/>
</dbReference>
<sequence>MKRKVRVLTIDGGGIRGILPGLVLAALEQKLQKRLENPDLRISDMFDFLAGTSTGGILTLAYLLPNDDNRPKLTAQDAVNIYLDRGDEIFDVSFWQKVKSGLGVLDEKYDVAELEEALNDTFQESELKDLLKPCVITSYDIRGGKPHLFKQHRSHNAIDNYKVKDVARATSAAPTYFEAARVKNGIGSPFPVIDGGVFVNNPALVAYSEVRTMDFDFMDHAPTAKDMMIVSLGTGSQSKSYSYKDAKDWGAIQWIKPIIEIMMSGNSITVDYHLQQIYGTLEKEDQPDYHRLEPKVVSADSAMDNASVENMNLLKEDALSYLSQKEVNKELDDIVEKLIKYGKDN</sequence>
<comment type="caution">
    <text evidence="5">The sequence shown here is derived from an EMBL/GenBank/DDBJ whole genome shotgun (WGS) entry which is preliminary data.</text>
</comment>
<evidence type="ECO:0000313" key="5">
    <source>
        <dbReference type="EMBL" id="MFD2567972.1"/>
    </source>
</evidence>
<keyword evidence="3" id="KW-0378">Hydrolase</keyword>
<feature type="active site" description="Proton acceptor" evidence="3">
    <location>
        <position position="194"/>
    </location>
</feature>
<feature type="short sequence motif" description="GXSXG" evidence="3">
    <location>
        <begin position="51"/>
        <end position="55"/>
    </location>
</feature>
<evidence type="ECO:0000256" key="1">
    <source>
        <dbReference type="ARBA" id="ARBA00010240"/>
    </source>
</evidence>
<dbReference type="PANTHER" id="PTHR32176">
    <property type="entry name" value="XYLOSE ISOMERASE"/>
    <property type="match status" value="1"/>
</dbReference>
<dbReference type="InterPro" id="IPR016035">
    <property type="entry name" value="Acyl_Trfase/lysoPLipase"/>
</dbReference>
<dbReference type="RefSeq" id="WP_379666676.1">
    <property type="nucleotide sequence ID" value="NZ_JBHULH010000004.1"/>
</dbReference>
<evidence type="ECO:0000256" key="3">
    <source>
        <dbReference type="PROSITE-ProRule" id="PRU01161"/>
    </source>
</evidence>
<dbReference type="PANTHER" id="PTHR32176:SF92">
    <property type="entry name" value="XYLOSE ISOMERASE"/>
    <property type="match status" value="1"/>
</dbReference>
<comment type="similarity">
    <text evidence="1">Belongs to the patatin family.</text>
</comment>
<reference evidence="6" key="1">
    <citation type="journal article" date="2019" name="Int. J. Syst. Evol. Microbiol.">
        <title>The Global Catalogue of Microorganisms (GCM) 10K type strain sequencing project: providing services to taxonomists for standard genome sequencing and annotation.</title>
        <authorList>
            <consortium name="The Broad Institute Genomics Platform"/>
            <consortium name="The Broad Institute Genome Sequencing Center for Infectious Disease"/>
            <person name="Wu L."/>
            <person name="Ma J."/>
        </authorList>
    </citation>
    <scope>NUCLEOTIDE SEQUENCE [LARGE SCALE GENOMIC DNA]</scope>
    <source>
        <strain evidence="6">KCTC 52127</strain>
    </source>
</reference>
<protein>
    <submittedName>
        <fullName evidence="5">Patatin-like phospholipase family protein</fullName>
    </submittedName>
</protein>
<organism evidence="5 6">
    <name type="scientific">Pseudotenacibaculum haliotis</name>
    <dbReference type="NCBI Taxonomy" id="1862138"/>
    <lineage>
        <taxon>Bacteria</taxon>
        <taxon>Pseudomonadati</taxon>
        <taxon>Bacteroidota</taxon>
        <taxon>Flavobacteriia</taxon>
        <taxon>Flavobacteriales</taxon>
        <taxon>Flavobacteriaceae</taxon>
        <taxon>Pseudotenacibaculum</taxon>
    </lineage>
</organism>